<dbReference type="RefSeq" id="WP_379949145.1">
    <property type="nucleotide sequence ID" value="NZ_JBHMAF010000044.1"/>
</dbReference>
<dbReference type="Pfam" id="PF11553">
    <property type="entry name" value="DUF3231"/>
    <property type="match status" value="1"/>
</dbReference>
<dbReference type="Gene3D" id="1.20.1260.10">
    <property type="match status" value="1"/>
</dbReference>
<proteinExistence type="predicted"/>
<reference evidence="2 3" key="1">
    <citation type="submission" date="2024-09" db="EMBL/GenBank/DDBJ databases">
        <authorList>
            <person name="Sun Q."/>
            <person name="Mori K."/>
        </authorList>
    </citation>
    <scope>NUCLEOTIDE SEQUENCE [LARGE SCALE GENOMIC DNA]</scope>
    <source>
        <strain evidence="2 3">JCM 11201</strain>
    </source>
</reference>
<gene>
    <name evidence="2" type="ORF">ACFFMS_10270</name>
</gene>
<keyword evidence="1" id="KW-1133">Transmembrane helix</keyword>
<protein>
    <submittedName>
        <fullName evidence="2">DUF3231 family protein</fullName>
    </submittedName>
</protein>
<comment type="caution">
    <text evidence="2">The sequence shown here is derived from an EMBL/GenBank/DDBJ whole genome shotgun (WGS) entry which is preliminary data.</text>
</comment>
<evidence type="ECO:0000313" key="3">
    <source>
        <dbReference type="Proteomes" id="UP001589609"/>
    </source>
</evidence>
<dbReference type="EMBL" id="JBHMAF010000044">
    <property type="protein sequence ID" value="MFB9758862.1"/>
    <property type="molecule type" value="Genomic_DNA"/>
</dbReference>
<keyword evidence="1" id="KW-0472">Membrane</keyword>
<evidence type="ECO:0000256" key="1">
    <source>
        <dbReference type="SAM" id="Phobius"/>
    </source>
</evidence>
<name>A0ABV5WE26_9BACI</name>
<evidence type="ECO:0000313" key="2">
    <source>
        <dbReference type="EMBL" id="MFB9758862.1"/>
    </source>
</evidence>
<dbReference type="InterPro" id="IPR021617">
    <property type="entry name" value="DUF3231"/>
</dbReference>
<keyword evidence="3" id="KW-1185">Reference proteome</keyword>
<keyword evidence="1" id="KW-0812">Transmembrane</keyword>
<feature type="transmembrane region" description="Helical" evidence="1">
    <location>
        <begin position="121"/>
        <end position="139"/>
    </location>
</feature>
<dbReference type="Proteomes" id="UP001589609">
    <property type="component" value="Unassembled WGS sequence"/>
</dbReference>
<sequence length="188" mass="21261">MQEKGVYSRPSVISPPERSDFVKNDNFLVGWFGEKRPLSCIEISDIYFNLKKSILAKAVMVAFRQVSQSEQVRNFLSKVLSLADSNVQMFQDVLNTECLSSPPMLEPEVTDSAFSPFSDRLMMFQVGFLASTALVYYGMGWASSPRKDLTLKYAKAISGDLKIGKDWLDLMIENGWLEQPPLAKDRKN</sequence>
<organism evidence="2 3">
    <name type="scientific">Ectobacillus funiculus</name>
    <dbReference type="NCBI Taxonomy" id="137993"/>
    <lineage>
        <taxon>Bacteria</taxon>
        <taxon>Bacillati</taxon>
        <taxon>Bacillota</taxon>
        <taxon>Bacilli</taxon>
        <taxon>Bacillales</taxon>
        <taxon>Bacillaceae</taxon>
        <taxon>Ectobacillus</taxon>
    </lineage>
</organism>
<accession>A0ABV5WE26</accession>
<dbReference type="InterPro" id="IPR012347">
    <property type="entry name" value="Ferritin-like"/>
</dbReference>